<comment type="caution">
    <text evidence="2">The sequence shown here is derived from an EMBL/GenBank/DDBJ whole genome shotgun (WGS) entry which is preliminary data.</text>
</comment>
<dbReference type="GO" id="GO:0016491">
    <property type="term" value="F:oxidoreductase activity"/>
    <property type="evidence" value="ECO:0007669"/>
    <property type="project" value="InterPro"/>
</dbReference>
<reference evidence="2" key="1">
    <citation type="submission" date="2023-10" db="EMBL/GenBank/DDBJ databases">
        <authorList>
            <person name="Hackl T."/>
        </authorList>
    </citation>
    <scope>NUCLEOTIDE SEQUENCE</scope>
</reference>
<evidence type="ECO:0000313" key="3">
    <source>
        <dbReference type="Proteomes" id="UP001295740"/>
    </source>
</evidence>
<dbReference type="PANTHER" id="PTHR34598:SF3">
    <property type="entry name" value="OXIDOREDUCTASE AN1597"/>
    <property type="match status" value="1"/>
</dbReference>
<proteinExistence type="inferred from homology"/>
<accession>A0AAI8VTP4</accession>
<gene>
    <name evidence="2" type="ORF">KHLLAP_LOCUS14414</name>
</gene>
<keyword evidence="3" id="KW-1185">Reference proteome</keyword>
<name>A0AAI8VTP4_9PEZI</name>
<dbReference type="InterPro" id="IPR044053">
    <property type="entry name" value="AsaB-like"/>
</dbReference>
<dbReference type="PANTHER" id="PTHR34598">
    <property type="entry name" value="BLL6449 PROTEIN"/>
    <property type="match status" value="1"/>
</dbReference>
<sequence length="302" mass="34812">MATTVTVEAVRLVEVPKYHERNDRNPKPHDVSTFINYYRDPGDGTPPMPIRISDKTVKNERPTIAQRTIIHDITGEEDKYTLDANGFQFCRRETQLQAADFHDADKVQTDYYPESAQLLKDITGAPRVVVFDHKTRSGPSNWHKLGEGNRQTRGPLLRAHVDQSYDGAELILRKYSPDDADELMKRRYQIINIWRPVKTIYKDPLAVADASSVPDSDLLAAAIVYPSGKKDETWTMLPNAANRWYFKYAQRPDEVLLIKCFDSLERDGLARRVPHSAFEDPEMKDREDRESIETRALLFYKD</sequence>
<dbReference type="AlphaFoldDB" id="A0AAI8VTP4"/>
<dbReference type="NCBIfam" id="NF041278">
    <property type="entry name" value="CmcJ_NvfI_EfuI"/>
    <property type="match status" value="1"/>
</dbReference>
<evidence type="ECO:0000313" key="2">
    <source>
        <dbReference type="EMBL" id="CAJ2513946.1"/>
    </source>
</evidence>
<dbReference type="EMBL" id="CAUWAG010000020">
    <property type="protein sequence ID" value="CAJ2513946.1"/>
    <property type="molecule type" value="Genomic_DNA"/>
</dbReference>
<evidence type="ECO:0000256" key="1">
    <source>
        <dbReference type="ARBA" id="ARBA00023604"/>
    </source>
</evidence>
<dbReference type="Proteomes" id="UP001295740">
    <property type="component" value="Unassembled WGS sequence"/>
</dbReference>
<comment type="similarity">
    <text evidence="1">Belongs to the asaB hydroxylase/desaturase family.</text>
</comment>
<organism evidence="2 3">
    <name type="scientific">Anthostomella pinea</name>
    <dbReference type="NCBI Taxonomy" id="933095"/>
    <lineage>
        <taxon>Eukaryota</taxon>
        <taxon>Fungi</taxon>
        <taxon>Dikarya</taxon>
        <taxon>Ascomycota</taxon>
        <taxon>Pezizomycotina</taxon>
        <taxon>Sordariomycetes</taxon>
        <taxon>Xylariomycetidae</taxon>
        <taxon>Xylariales</taxon>
        <taxon>Xylariaceae</taxon>
        <taxon>Anthostomella</taxon>
    </lineage>
</organism>
<protein>
    <submittedName>
        <fullName evidence="2">Uu.00g020650.m01.CDS01</fullName>
    </submittedName>
</protein>